<dbReference type="Pfam" id="PF04055">
    <property type="entry name" value="Radical_SAM"/>
    <property type="match status" value="1"/>
</dbReference>
<dbReference type="GO" id="GO:0003723">
    <property type="term" value="F:RNA binding"/>
    <property type="evidence" value="ECO:0007669"/>
    <property type="project" value="UniProtKB-KW"/>
</dbReference>
<keyword evidence="4" id="KW-0694">RNA-binding</keyword>
<evidence type="ECO:0000256" key="4">
    <source>
        <dbReference type="ARBA" id="ARBA00022884"/>
    </source>
</evidence>
<feature type="domain" description="SAM-dependent MTase RsmB/NOP-type" evidence="5">
    <location>
        <begin position="1"/>
        <end position="149"/>
    </location>
</feature>
<dbReference type="InterPro" id="IPR058240">
    <property type="entry name" value="rSAM_sf"/>
</dbReference>
<keyword evidence="1" id="KW-0489">Methyltransferase</keyword>
<dbReference type="PRINTS" id="PR02008">
    <property type="entry name" value="RCMTFAMILY"/>
</dbReference>
<sequence length="297" mass="33531">TLFANAQRLGIKIIAPVLCDIHDFKGPRCHRVLFDAPCSGWGVVGKNSDLRWSKSKKDSLNLAETQGRLLRHAATLVNPGGVLVYSTCTIIRDENDQVVEEFLLERRDFTIDSAAKTFPKELVNERGFVKTYPDFENLDGGFCVRLKKRLLRLAQVESVYVPGFYDAETRKPVIDGVPEKIIARHTLKLQPEYYPSRPIVPLTEITHDRVTVEIMRGCPQRCRFCQASRIYRPVRLRSIDDIKKQVMANLKATGHDEVGLLSLSTSDYPDIDRLTSTLVMALEPKKIALSLPSLRPG</sequence>
<proteinExistence type="predicted"/>
<evidence type="ECO:0000256" key="1">
    <source>
        <dbReference type="ARBA" id="ARBA00022603"/>
    </source>
</evidence>
<organism evidence="6">
    <name type="scientific">marine sediment metagenome</name>
    <dbReference type="NCBI Taxonomy" id="412755"/>
    <lineage>
        <taxon>unclassified sequences</taxon>
        <taxon>metagenomes</taxon>
        <taxon>ecological metagenomes</taxon>
    </lineage>
</organism>
<dbReference type="InterPro" id="IPR029063">
    <property type="entry name" value="SAM-dependent_MTases_sf"/>
</dbReference>
<evidence type="ECO:0000313" key="6">
    <source>
        <dbReference type="EMBL" id="GAH60913.1"/>
    </source>
</evidence>
<dbReference type="EMBL" id="BARU01017545">
    <property type="protein sequence ID" value="GAH60913.1"/>
    <property type="molecule type" value="Genomic_DNA"/>
</dbReference>
<dbReference type="GO" id="GO:0001510">
    <property type="term" value="P:RNA methylation"/>
    <property type="evidence" value="ECO:0007669"/>
    <property type="project" value="InterPro"/>
</dbReference>
<reference evidence="6" key="1">
    <citation type="journal article" date="2014" name="Front. Microbiol.">
        <title>High frequency of phylogenetically diverse reductive dehalogenase-homologous genes in deep subseafloor sedimentary metagenomes.</title>
        <authorList>
            <person name="Kawai M."/>
            <person name="Futagami T."/>
            <person name="Toyoda A."/>
            <person name="Takaki Y."/>
            <person name="Nishi S."/>
            <person name="Hori S."/>
            <person name="Arai W."/>
            <person name="Tsubouchi T."/>
            <person name="Morono Y."/>
            <person name="Uchiyama I."/>
            <person name="Ito T."/>
            <person name="Fujiyama A."/>
            <person name="Inagaki F."/>
            <person name="Takami H."/>
        </authorList>
    </citation>
    <scope>NUCLEOTIDE SEQUENCE</scope>
    <source>
        <strain evidence="6">Expedition CK06-06</strain>
    </source>
</reference>
<feature type="non-terminal residue" evidence="6">
    <location>
        <position position="1"/>
    </location>
</feature>
<dbReference type="PANTHER" id="PTHR42731">
    <property type="entry name" value="SLL1084 PROTEIN"/>
    <property type="match status" value="1"/>
</dbReference>
<keyword evidence="2" id="KW-0808">Transferase</keyword>
<dbReference type="SUPFAM" id="SSF53335">
    <property type="entry name" value="S-adenosyl-L-methionine-dependent methyltransferases"/>
    <property type="match status" value="1"/>
</dbReference>
<dbReference type="PROSITE" id="PS51686">
    <property type="entry name" value="SAM_MT_RSMB_NOP"/>
    <property type="match status" value="1"/>
</dbReference>
<name>X1ITP4_9ZZZZ</name>
<dbReference type="InterPro" id="IPR023267">
    <property type="entry name" value="RCMT"/>
</dbReference>
<gene>
    <name evidence="6" type="ORF">S03H2_29088</name>
</gene>
<dbReference type="InterPro" id="IPR001678">
    <property type="entry name" value="MeTrfase_RsmB-F_NOP2_dom"/>
</dbReference>
<feature type="non-terminal residue" evidence="6">
    <location>
        <position position="297"/>
    </location>
</feature>
<dbReference type="SFLD" id="SFLDS00029">
    <property type="entry name" value="Radical_SAM"/>
    <property type="match status" value="1"/>
</dbReference>
<evidence type="ECO:0000256" key="2">
    <source>
        <dbReference type="ARBA" id="ARBA00022679"/>
    </source>
</evidence>
<protein>
    <recommendedName>
        <fullName evidence="5">SAM-dependent MTase RsmB/NOP-type domain-containing protein</fullName>
    </recommendedName>
</protein>
<keyword evidence="3" id="KW-0949">S-adenosyl-L-methionine</keyword>
<dbReference type="InterPro" id="IPR007197">
    <property type="entry name" value="rSAM"/>
</dbReference>
<dbReference type="GO" id="GO:0008173">
    <property type="term" value="F:RNA methyltransferase activity"/>
    <property type="evidence" value="ECO:0007669"/>
    <property type="project" value="InterPro"/>
</dbReference>
<dbReference type="GO" id="GO:0051536">
    <property type="term" value="F:iron-sulfur cluster binding"/>
    <property type="evidence" value="ECO:0007669"/>
    <property type="project" value="InterPro"/>
</dbReference>
<accession>X1ITP4</accession>
<dbReference type="InterPro" id="IPR049560">
    <property type="entry name" value="MeTrfase_RsmB-F_NOP2_cat"/>
</dbReference>
<dbReference type="PANTHER" id="PTHR42731:SF1">
    <property type="entry name" value="RADICAL SAM DOMAIN PROTEIN"/>
    <property type="match status" value="1"/>
</dbReference>
<comment type="caution">
    <text evidence="6">The sequence shown here is derived from an EMBL/GenBank/DDBJ whole genome shotgun (WGS) entry which is preliminary data.</text>
</comment>
<evidence type="ECO:0000256" key="3">
    <source>
        <dbReference type="ARBA" id="ARBA00022691"/>
    </source>
</evidence>
<dbReference type="Gene3D" id="3.40.50.150">
    <property type="entry name" value="Vaccinia Virus protein VP39"/>
    <property type="match status" value="1"/>
</dbReference>
<dbReference type="SUPFAM" id="SSF102114">
    <property type="entry name" value="Radical SAM enzymes"/>
    <property type="match status" value="1"/>
</dbReference>
<dbReference type="Gene3D" id="3.30.750.210">
    <property type="match status" value="1"/>
</dbReference>
<dbReference type="SFLD" id="SFLDG01082">
    <property type="entry name" value="B12-binding_domain_containing"/>
    <property type="match status" value="1"/>
</dbReference>
<evidence type="ECO:0000259" key="5">
    <source>
        <dbReference type="PROSITE" id="PS51686"/>
    </source>
</evidence>
<dbReference type="AlphaFoldDB" id="X1ITP4"/>
<dbReference type="Pfam" id="PF01189">
    <property type="entry name" value="Methyltr_RsmB-F"/>
    <property type="match status" value="1"/>
</dbReference>